<dbReference type="PANTHER" id="PTHR42820">
    <property type="entry name" value="SHORT-CHAIN DEHYDROGENASE REDUCTASE"/>
    <property type="match status" value="1"/>
</dbReference>
<sequence>MGAEEARIFAREGAKVVIGDISEEDGKAIEAQVAEAGGQALFVRLDVTAEADWAKAVELAVSSYGKLDVLVNNAGISSRAFTDDTAIDGWDKIMEVNSKGVFLGTRAAVPKMLEAGGG</sequence>
<reference evidence="1" key="1">
    <citation type="submission" date="2018-05" db="EMBL/GenBank/DDBJ databases">
        <authorList>
            <person name="Lanie J.A."/>
            <person name="Ng W.-L."/>
            <person name="Kazmierczak K.M."/>
            <person name="Andrzejewski T.M."/>
            <person name="Davidsen T.M."/>
            <person name="Wayne K.J."/>
            <person name="Tettelin H."/>
            <person name="Glass J.I."/>
            <person name="Rusch D."/>
            <person name="Podicherti R."/>
            <person name="Tsui H.-C.T."/>
            <person name="Winkler M.E."/>
        </authorList>
    </citation>
    <scope>NUCLEOTIDE SEQUENCE</scope>
</reference>
<dbReference type="Gene3D" id="3.40.50.720">
    <property type="entry name" value="NAD(P)-binding Rossmann-like Domain"/>
    <property type="match status" value="1"/>
</dbReference>
<dbReference type="AlphaFoldDB" id="A0A382N272"/>
<feature type="non-terminal residue" evidence="1">
    <location>
        <position position="118"/>
    </location>
</feature>
<accession>A0A382N272</accession>
<dbReference type="EMBL" id="UINC01096934">
    <property type="protein sequence ID" value="SVC54227.1"/>
    <property type="molecule type" value="Genomic_DNA"/>
</dbReference>
<evidence type="ECO:0008006" key="2">
    <source>
        <dbReference type="Google" id="ProtNLM"/>
    </source>
</evidence>
<dbReference type="PANTHER" id="PTHR42820:SF1">
    <property type="entry name" value="SHORT-CHAIN DEHYDROGENASE_REDUCTASE FAMILY PROTEIN"/>
    <property type="match status" value="1"/>
</dbReference>
<name>A0A382N272_9ZZZZ</name>
<gene>
    <name evidence="1" type="ORF">METZ01_LOCUS307081</name>
</gene>
<dbReference type="InterPro" id="IPR036291">
    <property type="entry name" value="NAD(P)-bd_dom_sf"/>
</dbReference>
<dbReference type="InterPro" id="IPR002347">
    <property type="entry name" value="SDR_fam"/>
</dbReference>
<protein>
    <recommendedName>
        <fullName evidence="2">Cyclopentanol dehydrogenase</fullName>
    </recommendedName>
</protein>
<organism evidence="1">
    <name type="scientific">marine metagenome</name>
    <dbReference type="NCBI Taxonomy" id="408172"/>
    <lineage>
        <taxon>unclassified sequences</taxon>
        <taxon>metagenomes</taxon>
        <taxon>ecological metagenomes</taxon>
    </lineage>
</organism>
<dbReference type="SUPFAM" id="SSF51735">
    <property type="entry name" value="NAD(P)-binding Rossmann-fold domains"/>
    <property type="match status" value="1"/>
</dbReference>
<dbReference type="Pfam" id="PF00106">
    <property type="entry name" value="adh_short"/>
    <property type="match status" value="1"/>
</dbReference>
<evidence type="ECO:0000313" key="1">
    <source>
        <dbReference type="EMBL" id="SVC54227.1"/>
    </source>
</evidence>
<proteinExistence type="predicted"/>